<organism evidence="6 7">
    <name type="scientific">Salmo trutta</name>
    <name type="common">Brown trout</name>
    <dbReference type="NCBI Taxonomy" id="8032"/>
    <lineage>
        <taxon>Eukaryota</taxon>
        <taxon>Metazoa</taxon>
        <taxon>Chordata</taxon>
        <taxon>Craniata</taxon>
        <taxon>Vertebrata</taxon>
        <taxon>Euteleostomi</taxon>
        <taxon>Actinopterygii</taxon>
        <taxon>Neopterygii</taxon>
        <taxon>Teleostei</taxon>
        <taxon>Protacanthopterygii</taxon>
        <taxon>Salmoniformes</taxon>
        <taxon>Salmonidae</taxon>
        <taxon>Salmoninae</taxon>
        <taxon>Salmo</taxon>
    </lineage>
</organism>
<feature type="disulfide bond" evidence="2">
    <location>
        <begin position="203"/>
        <end position="218"/>
    </location>
</feature>
<reference evidence="6" key="2">
    <citation type="submission" date="2025-09" db="UniProtKB">
        <authorList>
            <consortium name="Ensembl"/>
        </authorList>
    </citation>
    <scope>IDENTIFICATION</scope>
</reference>
<feature type="domain" description="CUB" evidence="5">
    <location>
        <begin position="105"/>
        <end position="176"/>
    </location>
</feature>
<dbReference type="InterPro" id="IPR036055">
    <property type="entry name" value="LDL_receptor-like_sf"/>
</dbReference>
<keyword evidence="4" id="KW-1133">Transmembrane helix</keyword>
<feature type="disulfide bond" evidence="2">
    <location>
        <begin position="184"/>
        <end position="196"/>
    </location>
</feature>
<dbReference type="Pfam" id="PF00057">
    <property type="entry name" value="Ldl_recept_a"/>
    <property type="match status" value="1"/>
</dbReference>
<dbReference type="SUPFAM" id="SSF49854">
    <property type="entry name" value="Spermadhesin, CUB domain"/>
    <property type="match status" value="1"/>
</dbReference>
<evidence type="ECO:0000256" key="1">
    <source>
        <dbReference type="ARBA" id="ARBA00023157"/>
    </source>
</evidence>
<evidence type="ECO:0000313" key="6">
    <source>
        <dbReference type="Ensembl" id="ENSSTUP00000018925.1"/>
    </source>
</evidence>
<dbReference type="Ensembl" id="ENSSTUT00000019904.1">
    <property type="protein sequence ID" value="ENSSTUP00000018925.1"/>
    <property type="gene ID" value="ENSSTUG00000008465.1"/>
</dbReference>
<sequence>MDSPVLQFVNLIWVDQMGSLILQQYSKRAKPYRQRLWTVGGSFERHQREGSVQFLCVFLLHICNIPHSHSPLVFWKTCYTKHTQVKFPFGWEPVVSRFYLTFFLQIYLRFLEYEMHNSNECKRNFVAVYDGSSSVEHLKNKFCSTVANDVMLVTSVGVIRMWADQGSRKSRFRILFTTFLEPPCEAEAFFCHSNMCINTSLVCNGIQNCVYPWDENNCKEKRKASILDNIDHTNVTIILVTCGLVVVLLIVASIIQVKQPRKKYIIRRDDFDPTLLHEAFEPPHYELCTLRRAASADHMSEMAMAEDFDKFHKLTRSSSKCIRDHHCGGAHSQVSSVRGSQSNLSVRDAAIMSDIPLSQSHQATPSSHRNILMMKYSYSQDGQDGCDQDDDMDDCPTPSQSHHVLAAHQSMSNDF</sequence>
<evidence type="ECO:0000259" key="5">
    <source>
        <dbReference type="Pfam" id="PF00431"/>
    </source>
</evidence>
<dbReference type="InterPro" id="IPR023415">
    <property type="entry name" value="LDLR_class-A_CS"/>
</dbReference>
<evidence type="ECO:0000256" key="2">
    <source>
        <dbReference type="PROSITE-ProRule" id="PRU00124"/>
    </source>
</evidence>
<dbReference type="InterPro" id="IPR000859">
    <property type="entry name" value="CUB_dom"/>
</dbReference>
<evidence type="ECO:0000313" key="7">
    <source>
        <dbReference type="Proteomes" id="UP000472277"/>
    </source>
</evidence>
<dbReference type="InterPro" id="IPR002172">
    <property type="entry name" value="LDrepeatLR_classA_rpt"/>
</dbReference>
<feature type="transmembrane region" description="Helical" evidence="4">
    <location>
        <begin position="235"/>
        <end position="257"/>
    </location>
</feature>
<dbReference type="AlphaFoldDB" id="A0A673X3Y9"/>
<reference evidence="6" key="1">
    <citation type="submission" date="2025-08" db="UniProtKB">
        <authorList>
            <consortium name="Ensembl"/>
        </authorList>
    </citation>
    <scope>IDENTIFICATION</scope>
</reference>
<dbReference type="InterPro" id="IPR042333">
    <property type="entry name" value="LRAD2/Mig-13-like"/>
</dbReference>
<protein>
    <submittedName>
        <fullName evidence="6">Neuropilin and tolloid like 1</fullName>
    </submittedName>
</protein>
<dbReference type="GeneTree" id="ENSGT00940000156700"/>
<keyword evidence="4" id="KW-0812">Transmembrane</keyword>
<evidence type="ECO:0000256" key="3">
    <source>
        <dbReference type="SAM" id="MobiDB-lite"/>
    </source>
</evidence>
<dbReference type="PANTHER" id="PTHR24652:SF69">
    <property type="entry name" value="CUB DOMAIN-CONTAINING PROTEIN"/>
    <property type="match status" value="1"/>
</dbReference>
<dbReference type="FunFam" id="2.60.120.290:FF:000016">
    <property type="entry name" value="neuropilin and tolloid-like protein 2"/>
    <property type="match status" value="1"/>
</dbReference>
<dbReference type="PANTHER" id="PTHR24652">
    <property type="entry name" value="LOW-DENSITY LIPOPROTEIN RECEPTOR CLASS A DOMAIN-CONTAINING PROTEIN 2"/>
    <property type="match status" value="1"/>
</dbReference>
<dbReference type="InParanoid" id="A0A673X3Y9"/>
<dbReference type="SUPFAM" id="SSF57424">
    <property type="entry name" value="LDL receptor-like module"/>
    <property type="match status" value="1"/>
</dbReference>
<evidence type="ECO:0000256" key="4">
    <source>
        <dbReference type="SAM" id="Phobius"/>
    </source>
</evidence>
<keyword evidence="1 2" id="KW-1015">Disulfide bond</keyword>
<dbReference type="Pfam" id="PF00431">
    <property type="entry name" value="CUB"/>
    <property type="match status" value="1"/>
</dbReference>
<keyword evidence="7" id="KW-1185">Reference proteome</keyword>
<dbReference type="Gene3D" id="2.60.120.290">
    <property type="entry name" value="Spermadhesin, CUB domain"/>
    <property type="match status" value="1"/>
</dbReference>
<dbReference type="InterPro" id="IPR035914">
    <property type="entry name" value="Sperma_CUB_dom_sf"/>
</dbReference>
<gene>
    <name evidence="6" type="primary">NETO1</name>
</gene>
<proteinExistence type="predicted"/>
<dbReference type="SMART" id="SM00192">
    <property type="entry name" value="LDLa"/>
    <property type="match status" value="1"/>
</dbReference>
<feature type="region of interest" description="Disordered" evidence="3">
    <location>
        <begin position="381"/>
        <end position="400"/>
    </location>
</feature>
<dbReference type="PROSITE" id="PS01209">
    <property type="entry name" value="LDLRA_1"/>
    <property type="match status" value="1"/>
</dbReference>
<name>A0A673X3Y9_SALTR</name>
<keyword evidence="4" id="KW-0472">Membrane</keyword>
<dbReference type="Proteomes" id="UP000472277">
    <property type="component" value="Chromosome 31"/>
</dbReference>
<feature type="disulfide bond" evidence="2">
    <location>
        <begin position="191"/>
        <end position="209"/>
    </location>
</feature>
<accession>A0A673X3Y9</accession>
<dbReference type="Gene3D" id="4.10.400.10">
    <property type="entry name" value="Low-density Lipoprotein Receptor"/>
    <property type="match status" value="1"/>
</dbReference>
<dbReference type="CDD" id="cd00112">
    <property type="entry name" value="LDLa"/>
    <property type="match status" value="1"/>
</dbReference>
<dbReference type="PROSITE" id="PS50068">
    <property type="entry name" value="LDLRA_2"/>
    <property type="match status" value="1"/>
</dbReference>
<feature type="compositionally biased region" description="Acidic residues" evidence="3">
    <location>
        <begin position="384"/>
        <end position="394"/>
    </location>
</feature>